<dbReference type="SMART" id="SM00399">
    <property type="entry name" value="ZnF_C4"/>
    <property type="match status" value="1"/>
</dbReference>
<keyword evidence="6 10" id="KW-0238">DNA-binding</keyword>
<evidence type="ECO:0000256" key="4">
    <source>
        <dbReference type="ARBA" id="ARBA00022833"/>
    </source>
</evidence>
<keyword evidence="8 10" id="KW-0675">Receptor</keyword>
<feature type="region of interest" description="Disordered" evidence="11">
    <location>
        <begin position="185"/>
        <end position="247"/>
    </location>
</feature>
<evidence type="ECO:0000256" key="10">
    <source>
        <dbReference type="RuleBase" id="RU004334"/>
    </source>
</evidence>
<evidence type="ECO:0000256" key="5">
    <source>
        <dbReference type="ARBA" id="ARBA00023015"/>
    </source>
</evidence>
<dbReference type="InterPro" id="IPR013088">
    <property type="entry name" value="Znf_NHR/GATA"/>
</dbReference>
<organism evidence="14 15">
    <name type="scientific">Acrobeloides nanus</name>
    <dbReference type="NCBI Taxonomy" id="290746"/>
    <lineage>
        <taxon>Eukaryota</taxon>
        <taxon>Metazoa</taxon>
        <taxon>Ecdysozoa</taxon>
        <taxon>Nematoda</taxon>
        <taxon>Chromadorea</taxon>
        <taxon>Rhabditida</taxon>
        <taxon>Tylenchina</taxon>
        <taxon>Cephalobomorpha</taxon>
        <taxon>Cephaloboidea</taxon>
        <taxon>Cephalobidae</taxon>
        <taxon>Acrobeloides</taxon>
    </lineage>
</organism>
<dbReference type="PANTHER" id="PTHR48092">
    <property type="entry name" value="KNIRPS-RELATED PROTEIN-RELATED"/>
    <property type="match status" value="1"/>
</dbReference>
<dbReference type="Pfam" id="PF00104">
    <property type="entry name" value="Hormone_recep"/>
    <property type="match status" value="1"/>
</dbReference>
<dbReference type="GO" id="GO:0006357">
    <property type="term" value="P:regulation of transcription by RNA polymerase II"/>
    <property type="evidence" value="ECO:0007669"/>
    <property type="project" value="UniProtKB-ARBA"/>
</dbReference>
<dbReference type="PRINTS" id="PR00047">
    <property type="entry name" value="STROIDFINGER"/>
</dbReference>
<evidence type="ECO:0000313" key="14">
    <source>
        <dbReference type="Proteomes" id="UP000887540"/>
    </source>
</evidence>
<dbReference type="PROSITE" id="PS00031">
    <property type="entry name" value="NUCLEAR_REC_DBD_1"/>
    <property type="match status" value="1"/>
</dbReference>
<dbReference type="InterPro" id="IPR050200">
    <property type="entry name" value="Nuclear_hormone_rcpt_NR3"/>
</dbReference>
<evidence type="ECO:0000256" key="1">
    <source>
        <dbReference type="ARBA" id="ARBA00004123"/>
    </source>
</evidence>
<proteinExistence type="inferred from homology"/>
<dbReference type="PROSITE" id="PS51843">
    <property type="entry name" value="NR_LBD"/>
    <property type="match status" value="1"/>
</dbReference>
<evidence type="ECO:0000259" key="12">
    <source>
        <dbReference type="PROSITE" id="PS51030"/>
    </source>
</evidence>
<keyword evidence="5 10" id="KW-0805">Transcription regulation</keyword>
<dbReference type="InterPro" id="IPR001628">
    <property type="entry name" value="Znf_hrmn_rcpt"/>
</dbReference>
<keyword evidence="14" id="KW-1185">Reference proteome</keyword>
<dbReference type="SMART" id="SM00430">
    <property type="entry name" value="HOLI"/>
    <property type="match status" value="1"/>
</dbReference>
<feature type="domain" description="NR LBD" evidence="13">
    <location>
        <begin position="495"/>
        <end position="767"/>
    </location>
</feature>
<sequence>MNRNFHHPPHELGHAINFRSPVIAHSSQAVKLEEEDTSSAASLSTDDFSPMKNDSASPSPPLAHPTAIRPVPAGIHPFGWPAPPPPEVLNLYHYYLSQWACRDAATGHLQRSLSTSGADHLDPSLFVHLPKHPIFHPLGGPQLLTRSASFSAPNPLLVPHPGSYFGHTSLDHSFHHPSYFHEAPTSLLRPHKPNENHPIVNAKHHNGSFHKRPGSSTEISPNQPDEDGSWSNTSTGSARSTPTSRSIKASANSTLSWINYYVNNSAATSRSFSDTNTDNRIPESRESLASSSSSLESSPTHPSRKKSWESSSTLAKDDHLGSNPSTSTATFNFPDENPLLCAICGDKSSGLHYGCFTCEGCKGFFKRTVQNKRVYTCVSGNGGCPMTKELRNRCQFCRFQKCLQQGLVIQAVREDRMPGGRNGSAIYNLYKLKYRKSKKFLVHQNPATEISPEILKDSAFVELEKPKPFKTPLSENKSNIMEVKTDDSRLPTSQSEKELIEVLIEIDRIDELINLNGLRIRTAEHNQEENITVCERLSKIGEEIIEKLVDWTKLLPFYSEIPVEVHTQLLTQRWAEMVLLSACYYAFSMSGAVAEPIAVSSTTIEGNDEVSFVDSSINLQLLQKRLSSVMRKEIPLDHVIKEAGPLVEKFTALLHSFSRLHITLEAYVCLKAITFLHYSSYDKDGTNRLAKSQTIYLRKVSTIQDKFVSALQNQLNRSEAGPLLTEILTWLPMLHSASSVLLHSKMFYVPFLICKNPEVLDLPMKKHVKSTIIPNPTSSEVDHESGRSTRITKLVCA</sequence>
<feature type="compositionally biased region" description="Low complexity" evidence="11">
    <location>
        <begin position="38"/>
        <end position="47"/>
    </location>
</feature>
<dbReference type="Gene3D" id="1.10.565.10">
    <property type="entry name" value="Retinoid X Receptor"/>
    <property type="match status" value="1"/>
</dbReference>
<dbReference type="Pfam" id="PF00105">
    <property type="entry name" value="zf-C4"/>
    <property type="match status" value="1"/>
</dbReference>
<dbReference type="GO" id="GO:0003700">
    <property type="term" value="F:DNA-binding transcription factor activity"/>
    <property type="evidence" value="ECO:0007669"/>
    <property type="project" value="InterPro"/>
</dbReference>
<comment type="similarity">
    <text evidence="10">Belongs to the nuclear hormone receptor family.</text>
</comment>
<feature type="region of interest" description="Disordered" evidence="11">
    <location>
        <begin position="269"/>
        <end position="329"/>
    </location>
</feature>
<comment type="subcellular location">
    <subcellularLocation>
        <location evidence="1 10">Nucleus</location>
    </subcellularLocation>
</comment>
<dbReference type="GO" id="GO:0043565">
    <property type="term" value="F:sequence-specific DNA binding"/>
    <property type="evidence" value="ECO:0007669"/>
    <property type="project" value="InterPro"/>
</dbReference>
<accession>A0A914DW55</accession>
<keyword evidence="2 10" id="KW-0479">Metal-binding</keyword>
<keyword evidence="9 10" id="KW-0539">Nucleus</keyword>
<evidence type="ECO:0000256" key="9">
    <source>
        <dbReference type="ARBA" id="ARBA00023242"/>
    </source>
</evidence>
<evidence type="ECO:0000256" key="7">
    <source>
        <dbReference type="ARBA" id="ARBA00023163"/>
    </source>
</evidence>
<dbReference type="PROSITE" id="PS51030">
    <property type="entry name" value="NUCLEAR_REC_DBD_2"/>
    <property type="match status" value="1"/>
</dbReference>
<reference evidence="15" key="1">
    <citation type="submission" date="2022-11" db="UniProtKB">
        <authorList>
            <consortium name="WormBaseParasite"/>
        </authorList>
    </citation>
    <scope>IDENTIFICATION</scope>
</reference>
<protein>
    <submittedName>
        <fullName evidence="15">Uncharacterized protein</fullName>
    </submittedName>
</protein>
<feature type="compositionally biased region" description="Polar residues" evidence="11">
    <location>
        <begin position="269"/>
        <end position="279"/>
    </location>
</feature>
<evidence type="ECO:0000256" key="11">
    <source>
        <dbReference type="SAM" id="MobiDB-lite"/>
    </source>
</evidence>
<dbReference type="Proteomes" id="UP000887540">
    <property type="component" value="Unplaced"/>
</dbReference>
<dbReference type="WBParaSite" id="ACRNAN_scaffold3987.g25850.t1">
    <property type="protein sequence ID" value="ACRNAN_scaffold3987.g25850.t1"/>
    <property type="gene ID" value="ACRNAN_scaffold3987.g25850"/>
</dbReference>
<dbReference type="GO" id="GO:0008270">
    <property type="term" value="F:zinc ion binding"/>
    <property type="evidence" value="ECO:0007669"/>
    <property type="project" value="UniProtKB-KW"/>
</dbReference>
<dbReference type="InterPro" id="IPR035500">
    <property type="entry name" value="NHR-like_dom_sf"/>
</dbReference>
<feature type="region of interest" description="Disordered" evidence="11">
    <location>
        <begin position="27"/>
        <end position="68"/>
    </location>
</feature>
<dbReference type="AlphaFoldDB" id="A0A914DW55"/>
<dbReference type="FunFam" id="3.30.50.10:FF:000006">
    <property type="entry name" value="Nuclear receptor subfamily 5 group A member"/>
    <property type="match status" value="1"/>
</dbReference>
<evidence type="ECO:0000259" key="13">
    <source>
        <dbReference type="PROSITE" id="PS51843"/>
    </source>
</evidence>
<keyword evidence="3 10" id="KW-0863">Zinc-finger</keyword>
<feature type="compositionally biased region" description="Polar residues" evidence="11">
    <location>
        <begin position="214"/>
        <end position="247"/>
    </location>
</feature>
<feature type="compositionally biased region" description="Basic residues" evidence="11">
    <location>
        <begin position="202"/>
        <end position="213"/>
    </location>
</feature>
<dbReference type="GO" id="GO:0005634">
    <property type="term" value="C:nucleus"/>
    <property type="evidence" value="ECO:0007669"/>
    <property type="project" value="UniProtKB-SubCell"/>
</dbReference>
<dbReference type="Gene3D" id="3.30.50.10">
    <property type="entry name" value="Erythroid Transcription Factor GATA-1, subunit A"/>
    <property type="match status" value="1"/>
</dbReference>
<keyword evidence="4 10" id="KW-0862">Zinc</keyword>
<dbReference type="SUPFAM" id="SSF57716">
    <property type="entry name" value="Glucocorticoid receptor-like (DNA-binding domain)"/>
    <property type="match status" value="1"/>
</dbReference>
<dbReference type="InterPro" id="IPR000536">
    <property type="entry name" value="Nucl_hrmn_rcpt_lig-bd"/>
</dbReference>
<feature type="compositionally biased region" description="Low complexity" evidence="11">
    <location>
        <begin position="287"/>
        <end position="298"/>
    </location>
</feature>
<evidence type="ECO:0000256" key="6">
    <source>
        <dbReference type="ARBA" id="ARBA00023125"/>
    </source>
</evidence>
<evidence type="ECO:0000256" key="3">
    <source>
        <dbReference type="ARBA" id="ARBA00022771"/>
    </source>
</evidence>
<evidence type="ECO:0000313" key="15">
    <source>
        <dbReference type="WBParaSite" id="ACRNAN_scaffold3987.g25850.t1"/>
    </source>
</evidence>
<name>A0A914DW55_9BILA</name>
<keyword evidence="7 10" id="KW-0804">Transcription</keyword>
<feature type="domain" description="Nuclear receptor" evidence="12">
    <location>
        <begin position="338"/>
        <end position="414"/>
    </location>
</feature>
<evidence type="ECO:0000256" key="2">
    <source>
        <dbReference type="ARBA" id="ARBA00022723"/>
    </source>
</evidence>
<evidence type="ECO:0000256" key="8">
    <source>
        <dbReference type="ARBA" id="ARBA00023170"/>
    </source>
</evidence>
<dbReference type="SUPFAM" id="SSF48508">
    <property type="entry name" value="Nuclear receptor ligand-binding domain"/>
    <property type="match status" value="1"/>
</dbReference>